<dbReference type="Gene3D" id="3.40.50.450">
    <property type="match status" value="1"/>
</dbReference>
<dbReference type="KEGG" id="dvl:Dvul_1159"/>
<feature type="compositionally biased region" description="Low complexity" evidence="2">
    <location>
        <begin position="428"/>
        <end position="439"/>
    </location>
</feature>
<dbReference type="Pfam" id="PF17782">
    <property type="entry name" value="WHD_DprA"/>
    <property type="match status" value="1"/>
</dbReference>
<evidence type="ECO:0000256" key="2">
    <source>
        <dbReference type="SAM" id="MobiDB-lite"/>
    </source>
</evidence>
<dbReference type="RefSeq" id="WP_011792105.1">
    <property type="nucleotide sequence ID" value="NC_008751.1"/>
</dbReference>
<feature type="compositionally biased region" description="Gly residues" evidence="2">
    <location>
        <begin position="369"/>
        <end position="382"/>
    </location>
</feature>
<dbReference type="InterPro" id="IPR057666">
    <property type="entry name" value="DrpA_SLOG"/>
</dbReference>
<protein>
    <submittedName>
        <fullName evidence="5">DNA protecting protein DprA</fullName>
    </submittedName>
</protein>
<dbReference type="GO" id="GO:0009294">
    <property type="term" value="P:DNA-mediated transformation"/>
    <property type="evidence" value="ECO:0007669"/>
    <property type="project" value="InterPro"/>
</dbReference>
<dbReference type="Proteomes" id="UP000009173">
    <property type="component" value="Chromosome"/>
</dbReference>
<dbReference type="PANTHER" id="PTHR43022:SF1">
    <property type="entry name" value="PROTEIN SMF"/>
    <property type="match status" value="1"/>
</dbReference>
<dbReference type="AlphaFoldDB" id="A0A0H3A9H9"/>
<dbReference type="InterPro" id="IPR041614">
    <property type="entry name" value="DprA_WH"/>
</dbReference>
<evidence type="ECO:0000313" key="5">
    <source>
        <dbReference type="EMBL" id="ABM28179.1"/>
    </source>
</evidence>
<feature type="domain" description="DprA winged helix" evidence="4">
    <location>
        <begin position="608"/>
        <end position="663"/>
    </location>
</feature>
<dbReference type="HOGENOM" id="CLU_026693_0_0_7"/>
<feature type="domain" description="Smf/DprA SLOG" evidence="3">
    <location>
        <begin position="109"/>
        <end position="317"/>
    </location>
</feature>
<dbReference type="EMBL" id="CP000527">
    <property type="protein sequence ID" value="ABM28179.1"/>
    <property type="molecule type" value="Genomic_DNA"/>
</dbReference>
<dbReference type="InterPro" id="IPR003488">
    <property type="entry name" value="DprA"/>
</dbReference>
<reference evidence="6" key="1">
    <citation type="journal article" date="2009" name="Environ. Microbiol.">
        <title>Contribution of mobile genetic elements to Desulfovibrio vulgaris genome plasticity.</title>
        <authorList>
            <person name="Walker C.B."/>
            <person name="Stolyar S."/>
            <person name="Chivian D."/>
            <person name="Pinel N."/>
            <person name="Gabster J.A."/>
            <person name="Dehal P.S."/>
            <person name="He Z."/>
            <person name="Yang Z.K."/>
            <person name="Yen H.C."/>
            <person name="Zhou J."/>
            <person name="Wall J.D."/>
            <person name="Hazen T.C."/>
            <person name="Arkin A.P."/>
            <person name="Stahl D.A."/>
        </authorList>
    </citation>
    <scope>NUCLEOTIDE SEQUENCE [LARGE SCALE GENOMIC DNA]</scope>
    <source>
        <strain evidence="6">DP4</strain>
    </source>
</reference>
<name>A0A0H3A9H9_NITV4</name>
<dbReference type="NCBIfam" id="TIGR00732">
    <property type="entry name" value="dprA"/>
    <property type="match status" value="1"/>
</dbReference>
<dbReference type="SUPFAM" id="SSF102405">
    <property type="entry name" value="MCP/YpsA-like"/>
    <property type="match status" value="1"/>
</dbReference>
<evidence type="ECO:0000256" key="1">
    <source>
        <dbReference type="ARBA" id="ARBA00006525"/>
    </source>
</evidence>
<gene>
    <name evidence="5" type="ordered locus">Dvul_1159</name>
</gene>
<proteinExistence type="inferred from homology"/>
<dbReference type="InterPro" id="IPR036388">
    <property type="entry name" value="WH-like_DNA-bd_sf"/>
</dbReference>
<feature type="region of interest" description="Disordered" evidence="2">
    <location>
        <begin position="333"/>
        <end position="451"/>
    </location>
</feature>
<feature type="region of interest" description="Disordered" evidence="2">
    <location>
        <begin position="466"/>
        <end position="523"/>
    </location>
</feature>
<organism evidence="5 6">
    <name type="scientific">Nitratidesulfovibrio vulgaris (strain DP4)</name>
    <name type="common">Desulfovibrio vulgaris</name>
    <dbReference type="NCBI Taxonomy" id="391774"/>
    <lineage>
        <taxon>Bacteria</taxon>
        <taxon>Pseudomonadati</taxon>
        <taxon>Thermodesulfobacteriota</taxon>
        <taxon>Desulfovibrionia</taxon>
        <taxon>Desulfovibrionales</taxon>
        <taxon>Desulfovibrionaceae</taxon>
        <taxon>Nitratidesulfovibrio</taxon>
    </lineage>
</organism>
<dbReference type="PANTHER" id="PTHR43022">
    <property type="entry name" value="PROTEIN SMF"/>
    <property type="match status" value="1"/>
</dbReference>
<dbReference type="Gene3D" id="1.10.10.10">
    <property type="entry name" value="Winged helix-like DNA-binding domain superfamily/Winged helix DNA-binding domain"/>
    <property type="match status" value="1"/>
</dbReference>
<feature type="compositionally biased region" description="Basic and acidic residues" evidence="2">
    <location>
        <begin position="478"/>
        <end position="507"/>
    </location>
</feature>
<evidence type="ECO:0000313" key="6">
    <source>
        <dbReference type="Proteomes" id="UP000009173"/>
    </source>
</evidence>
<evidence type="ECO:0000259" key="3">
    <source>
        <dbReference type="Pfam" id="PF02481"/>
    </source>
</evidence>
<evidence type="ECO:0000259" key="4">
    <source>
        <dbReference type="Pfam" id="PF17782"/>
    </source>
</evidence>
<accession>A0A0H3A9H9</accession>
<dbReference type="Pfam" id="PF02481">
    <property type="entry name" value="DNA_processg_A"/>
    <property type="match status" value="1"/>
</dbReference>
<comment type="similarity">
    <text evidence="1">Belongs to the DprA/Smf family.</text>
</comment>
<sequence length="668" mass="69862">MTRGADPGCADPVADGRCQKRPTRFDELDEAARAELWAVLALRHTEGLGARSHIRLIRHFGSAYAAVQRAPHLAGSGVRQQAAQALASGRWRATAKAEWDALRACDCGILLWNDPRYPERLRSLPDAPALLYCKGDVALLDNPALGVVGSRLCSRQGMRMAAQLARDLACAGVTIVSGMARGIDREAHLAGLQGVGCTVGVLGTGIDIRYPYDNEDLFERMASEGLLVTEFAPGARPEPRHFPIRNRVISGLSLGVLVVEAATRSGSLITARLALEQGREVYAMPGPVSAQTSRGCHDLLEEGAHAVGSAEDILVDLAPQLLGALRARAEAAGGVPPAAPRGDDSISTDVPLSGGRVPVRAKVVPSGAGQEGGAPGHRGGPGPDASGPHELGPDASDSHTVSIGASGADMPDTEAQDAAMWGGHTLDGDAAGNGAAVPVDGPPGGIGRAKQDAGVGRLMDRLRQHLARHDVPEDDTWRDDKRRQDTYAEDERAKLESPEETHRPSLHDRRHVPPVRDGRGVQGIPPACIATQRNGPPVAEAACGAQSCATASPSRFPFAPLGQTAPPDACPPVASAPVISDEEGATAVSSASLRATARGVHAVNPDMPKEHGDPESRLLALLRDMGEAHVDDLCRALAMAPGDVSGTLLLLEVQGVVRRLPGMRYASM</sequence>